<dbReference type="OrthoDB" id="227596at2"/>
<keyword evidence="9" id="KW-0812">Transmembrane</keyword>
<comment type="caution">
    <text evidence="11">The sequence shown here is derived from an EMBL/GenBank/DDBJ whole genome shotgun (WGS) entry which is preliminary data.</text>
</comment>
<evidence type="ECO:0000256" key="3">
    <source>
        <dbReference type="ARBA" id="ARBA00022553"/>
    </source>
</evidence>
<dbReference type="GO" id="GO:0005524">
    <property type="term" value="F:ATP binding"/>
    <property type="evidence" value="ECO:0007669"/>
    <property type="project" value="UniProtKB-KW"/>
</dbReference>
<comment type="catalytic activity">
    <reaction evidence="1">
        <text>ATP + protein L-histidine = ADP + protein N-phospho-L-histidine.</text>
        <dbReference type="EC" id="2.7.13.3"/>
    </reaction>
</comment>
<proteinExistence type="predicted"/>
<evidence type="ECO:0000256" key="7">
    <source>
        <dbReference type="ARBA" id="ARBA00022840"/>
    </source>
</evidence>
<dbReference type="InterPro" id="IPR011712">
    <property type="entry name" value="Sig_transdc_His_kin_sub3_dim/P"/>
</dbReference>
<feature type="transmembrane region" description="Helical" evidence="9">
    <location>
        <begin position="47"/>
        <end position="67"/>
    </location>
</feature>
<dbReference type="Pfam" id="PF07730">
    <property type="entry name" value="HisKA_3"/>
    <property type="match status" value="1"/>
</dbReference>
<dbReference type="AlphaFoldDB" id="A0A317ZXT9"/>
<evidence type="ECO:0000256" key="9">
    <source>
        <dbReference type="SAM" id="Phobius"/>
    </source>
</evidence>
<evidence type="ECO:0000256" key="4">
    <source>
        <dbReference type="ARBA" id="ARBA00022679"/>
    </source>
</evidence>
<sequence>MERVTLVIISLAIAVEGITVAQAGLPIGAVLALIATTAGVAFCYRMPYLGLTLVAAGPVIAALFGWAPIANWSIACFVAFLLALRGGSALVAGGVIAAANLGSVWLVSGDLSIIENPEASVSAFAALATAAAGSAIRESRRYWLELERRTAEAIATREAAVDRSVAEERLRIARDLHDSVGHEIAVVNMHLGAADVHLPADAHASRADLAAAQQSVQAVLRETQQILRVLRVGVEPDTLAPTPEHGRIPALVDGFRAAGLTIEATVTGLETDLPLAVSAAAYRIVQEALTNAQRHGSGDVSLRVHVTPAGVTLEVVNLRRVGATREASAGGGNGLVGMRERAASTGGQVQVREDARFFWLTATLPAAPLSRTGAPE</sequence>
<evidence type="ECO:0000313" key="12">
    <source>
        <dbReference type="Proteomes" id="UP000246722"/>
    </source>
</evidence>
<evidence type="ECO:0000256" key="5">
    <source>
        <dbReference type="ARBA" id="ARBA00022741"/>
    </source>
</evidence>
<keyword evidence="3" id="KW-0597">Phosphoprotein</keyword>
<evidence type="ECO:0000259" key="10">
    <source>
        <dbReference type="Pfam" id="PF07730"/>
    </source>
</evidence>
<dbReference type="SUPFAM" id="SSF55874">
    <property type="entry name" value="ATPase domain of HSP90 chaperone/DNA topoisomerase II/histidine kinase"/>
    <property type="match status" value="1"/>
</dbReference>
<feature type="domain" description="Signal transduction histidine kinase subgroup 3 dimerisation and phosphoacceptor" evidence="10">
    <location>
        <begin position="168"/>
        <end position="231"/>
    </location>
</feature>
<protein>
    <recommendedName>
        <fullName evidence="2">histidine kinase</fullName>
        <ecNumber evidence="2">2.7.13.3</ecNumber>
    </recommendedName>
</protein>
<reference evidence="11 12" key="1">
    <citation type="submission" date="2018-05" db="EMBL/GenBank/DDBJ databases">
        <title>Genetic diversity of glacier-inhabiting Cryobacterium bacteria in China and description of Cryobacterium mengkeensis sp. nov. and Arthrobacter glacialis sp. nov.</title>
        <authorList>
            <person name="Liu Q."/>
            <person name="Xin Y.-H."/>
        </authorList>
    </citation>
    <scope>NUCLEOTIDE SEQUENCE [LARGE SCALE GENOMIC DNA]</scope>
    <source>
        <strain evidence="11 12">SK-1</strain>
    </source>
</reference>
<evidence type="ECO:0000256" key="8">
    <source>
        <dbReference type="ARBA" id="ARBA00023012"/>
    </source>
</evidence>
<dbReference type="GO" id="GO:0016020">
    <property type="term" value="C:membrane"/>
    <property type="evidence" value="ECO:0007669"/>
    <property type="project" value="InterPro"/>
</dbReference>
<keyword evidence="5" id="KW-0547">Nucleotide-binding</keyword>
<keyword evidence="9" id="KW-0472">Membrane</keyword>
<dbReference type="PANTHER" id="PTHR24421">
    <property type="entry name" value="NITRATE/NITRITE SENSOR PROTEIN NARX-RELATED"/>
    <property type="match status" value="1"/>
</dbReference>
<dbReference type="EC" id="2.7.13.3" evidence="2"/>
<dbReference type="InterPro" id="IPR036890">
    <property type="entry name" value="HATPase_C_sf"/>
</dbReference>
<keyword evidence="8" id="KW-0902">Two-component regulatory system</keyword>
<keyword evidence="4" id="KW-0808">Transferase</keyword>
<evidence type="ECO:0000256" key="6">
    <source>
        <dbReference type="ARBA" id="ARBA00022777"/>
    </source>
</evidence>
<dbReference type="CDD" id="cd16917">
    <property type="entry name" value="HATPase_UhpB-NarQ-NarX-like"/>
    <property type="match status" value="1"/>
</dbReference>
<evidence type="ECO:0000256" key="2">
    <source>
        <dbReference type="ARBA" id="ARBA00012438"/>
    </source>
</evidence>
<dbReference type="Proteomes" id="UP000246722">
    <property type="component" value="Unassembled WGS sequence"/>
</dbReference>
<dbReference type="PANTHER" id="PTHR24421:SF10">
    <property type="entry name" value="NITRATE_NITRITE SENSOR PROTEIN NARQ"/>
    <property type="match status" value="1"/>
</dbReference>
<evidence type="ECO:0000256" key="1">
    <source>
        <dbReference type="ARBA" id="ARBA00000085"/>
    </source>
</evidence>
<dbReference type="EMBL" id="QHLY01000012">
    <property type="protein sequence ID" value="PXA68927.1"/>
    <property type="molecule type" value="Genomic_DNA"/>
</dbReference>
<dbReference type="GO" id="GO:0000155">
    <property type="term" value="F:phosphorelay sensor kinase activity"/>
    <property type="evidence" value="ECO:0007669"/>
    <property type="project" value="InterPro"/>
</dbReference>
<keyword evidence="7" id="KW-0067">ATP-binding</keyword>
<feature type="transmembrane region" description="Helical" evidence="9">
    <location>
        <begin position="74"/>
        <end position="99"/>
    </location>
</feature>
<keyword evidence="6 11" id="KW-0418">Kinase</keyword>
<gene>
    <name evidence="11" type="ORF">CTB96_17810</name>
</gene>
<keyword evidence="9" id="KW-1133">Transmembrane helix</keyword>
<name>A0A317ZXT9_9MICO</name>
<organism evidence="11 12">
    <name type="scientific">Cryobacterium arcticum</name>
    <dbReference type="NCBI Taxonomy" id="670052"/>
    <lineage>
        <taxon>Bacteria</taxon>
        <taxon>Bacillati</taxon>
        <taxon>Actinomycetota</taxon>
        <taxon>Actinomycetes</taxon>
        <taxon>Micrococcales</taxon>
        <taxon>Microbacteriaceae</taxon>
        <taxon>Cryobacterium</taxon>
    </lineage>
</organism>
<accession>A0A317ZXT9</accession>
<dbReference type="Gene3D" id="3.30.565.10">
    <property type="entry name" value="Histidine kinase-like ATPase, C-terminal domain"/>
    <property type="match status" value="1"/>
</dbReference>
<dbReference type="GO" id="GO:0046983">
    <property type="term" value="F:protein dimerization activity"/>
    <property type="evidence" value="ECO:0007669"/>
    <property type="project" value="InterPro"/>
</dbReference>
<dbReference type="Gene3D" id="1.20.5.1930">
    <property type="match status" value="1"/>
</dbReference>
<evidence type="ECO:0000313" key="11">
    <source>
        <dbReference type="EMBL" id="PXA68927.1"/>
    </source>
</evidence>
<keyword evidence="12" id="KW-1185">Reference proteome</keyword>
<dbReference type="InterPro" id="IPR050482">
    <property type="entry name" value="Sensor_HK_TwoCompSys"/>
</dbReference>